<dbReference type="InterPro" id="IPR013087">
    <property type="entry name" value="Znf_C2H2_type"/>
</dbReference>
<evidence type="ECO:0000256" key="2">
    <source>
        <dbReference type="SAM" id="MobiDB-lite"/>
    </source>
</evidence>
<reference evidence="4" key="1">
    <citation type="submission" date="2015-11" db="EMBL/GenBank/DDBJ databases">
        <title>De novo transcriptome assembly of four potential Pierce s Disease insect vectors from Arizona vineyards.</title>
        <authorList>
            <person name="Tassone E.E."/>
        </authorList>
    </citation>
    <scope>NUCLEOTIDE SEQUENCE</scope>
</reference>
<feature type="compositionally biased region" description="Acidic residues" evidence="2">
    <location>
        <begin position="348"/>
        <end position="357"/>
    </location>
</feature>
<feature type="compositionally biased region" description="Basic residues" evidence="2">
    <location>
        <begin position="420"/>
        <end position="430"/>
    </location>
</feature>
<evidence type="ECO:0000259" key="3">
    <source>
        <dbReference type="PROSITE" id="PS00028"/>
    </source>
</evidence>
<dbReference type="PANTHER" id="PTHR15491:SF9">
    <property type="entry name" value="CIP1-INTERACTING ZINC FINGER PROTEIN"/>
    <property type="match status" value="1"/>
</dbReference>
<keyword evidence="1" id="KW-0175">Coiled coil</keyword>
<dbReference type="InterPro" id="IPR026811">
    <property type="entry name" value="CIZ1"/>
</dbReference>
<feature type="compositionally biased region" description="Acidic residues" evidence="2">
    <location>
        <begin position="394"/>
        <end position="404"/>
    </location>
</feature>
<feature type="domain" description="C2H2-type" evidence="3">
    <location>
        <begin position="252"/>
        <end position="274"/>
    </location>
</feature>
<evidence type="ECO:0000313" key="4">
    <source>
        <dbReference type="EMBL" id="JAS68132.1"/>
    </source>
</evidence>
<feature type="domain" description="C2H2-type" evidence="3">
    <location>
        <begin position="98"/>
        <end position="120"/>
    </location>
</feature>
<feature type="region of interest" description="Disordered" evidence="2">
    <location>
        <begin position="293"/>
        <end position="430"/>
    </location>
</feature>
<accession>A0A1B6H0D9</accession>
<feature type="region of interest" description="Disordered" evidence="2">
    <location>
        <begin position="189"/>
        <end position="228"/>
    </location>
</feature>
<dbReference type="PANTHER" id="PTHR15491">
    <property type="match status" value="1"/>
</dbReference>
<sequence>MWDEISFTKHLKGRPHQHMMDGLNEKYKLKVDLLRHELRLAEQQREMDLERRQRQGAKVFQHPREYCAMCDLHFYGHLISHRKNIRHQKLKAFLHPKCSHCNKEFSTRLEWDDHRLTFSHLQEVAAFRRANKPNIKDDEFDIDELVCPDSVNCGEMVSKEIPVMMGHMSEDDVIGEMKEEFIKEAEDIKKEKGEEEKLDESMVEEGKDKEENKDKEAKAPQGIDVDPSKLPKYNSSVAVGKDLVIPVTGFMCRVCNRFMQGDEEAQVHCRTLSHYTNYCNIVRTKARVTGRKKRLLVKQTKDGKNDDEKEDDEKNEDDKGDETIEGEKSDVIAEDDEGNWKRRKTNENDENDEEKMDVEEAKVEEKEDIPESVWEEVDKDIDAAYAEIQKDNEENVEEEPEEETKEERVAPKTSTPRGGTRGRRGGRRGK</sequence>
<evidence type="ECO:0000256" key="1">
    <source>
        <dbReference type="SAM" id="Coils"/>
    </source>
</evidence>
<feature type="compositionally biased region" description="Acidic residues" evidence="2">
    <location>
        <begin position="366"/>
        <end position="379"/>
    </location>
</feature>
<dbReference type="InterPro" id="IPR056345">
    <property type="entry name" value="Znf-C2H2_CIZ1"/>
</dbReference>
<name>A0A1B6H0D9_9HEMI</name>
<organism evidence="4">
    <name type="scientific">Cuerna arida</name>
    <dbReference type="NCBI Taxonomy" id="1464854"/>
    <lineage>
        <taxon>Eukaryota</taxon>
        <taxon>Metazoa</taxon>
        <taxon>Ecdysozoa</taxon>
        <taxon>Arthropoda</taxon>
        <taxon>Hexapoda</taxon>
        <taxon>Insecta</taxon>
        <taxon>Pterygota</taxon>
        <taxon>Neoptera</taxon>
        <taxon>Paraneoptera</taxon>
        <taxon>Hemiptera</taxon>
        <taxon>Auchenorrhyncha</taxon>
        <taxon>Membracoidea</taxon>
        <taxon>Cicadellidae</taxon>
        <taxon>Cicadellinae</taxon>
        <taxon>Proconiini</taxon>
        <taxon>Cuerna</taxon>
    </lineage>
</organism>
<dbReference type="AlphaFoldDB" id="A0A1B6H0D9"/>
<feature type="compositionally biased region" description="Basic and acidic residues" evidence="2">
    <location>
        <begin position="204"/>
        <end position="218"/>
    </location>
</feature>
<dbReference type="PROSITE" id="PS00028">
    <property type="entry name" value="ZINC_FINGER_C2H2_1"/>
    <property type="match status" value="2"/>
</dbReference>
<protein>
    <recommendedName>
        <fullName evidence="3">C2H2-type domain-containing protein</fullName>
    </recommendedName>
</protein>
<feature type="compositionally biased region" description="Acidic residues" evidence="2">
    <location>
        <begin position="308"/>
        <end position="320"/>
    </location>
</feature>
<dbReference type="Pfam" id="PF23330">
    <property type="entry name" value="zf-C2H2_14"/>
    <property type="match status" value="1"/>
</dbReference>
<feature type="compositionally biased region" description="Basic and acidic residues" evidence="2">
    <location>
        <begin position="321"/>
        <end position="331"/>
    </location>
</feature>
<gene>
    <name evidence="4" type="ORF">g.12549</name>
</gene>
<proteinExistence type="predicted"/>
<feature type="coiled-coil region" evidence="1">
    <location>
        <begin position="24"/>
        <end position="53"/>
    </location>
</feature>
<dbReference type="EMBL" id="GECZ01001637">
    <property type="protein sequence ID" value="JAS68132.1"/>
    <property type="molecule type" value="Transcribed_RNA"/>
</dbReference>
<dbReference type="GO" id="GO:0005634">
    <property type="term" value="C:nucleus"/>
    <property type="evidence" value="ECO:0007669"/>
    <property type="project" value="TreeGrafter"/>
</dbReference>